<dbReference type="Proteomes" id="UP000186922">
    <property type="component" value="Unassembled WGS sequence"/>
</dbReference>
<accession>A0A1D1US98</accession>
<gene>
    <name evidence="1" type="primary">RvY_01636-1</name>
    <name evidence="1" type="synonym">RvY_01636.1</name>
    <name evidence="1" type="ORF">RvY_01636</name>
</gene>
<reference evidence="1 2" key="1">
    <citation type="journal article" date="2016" name="Nat. Commun.">
        <title>Extremotolerant tardigrade genome and improved radiotolerance of human cultured cells by tardigrade-unique protein.</title>
        <authorList>
            <person name="Hashimoto T."/>
            <person name="Horikawa D.D."/>
            <person name="Saito Y."/>
            <person name="Kuwahara H."/>
            <person name="Kozuka-Hata H."/>
            <person name="Shin-I T."/>
            <person name="Minakuchi Y."/>
            <person name="Ohishi K."/>
            <person name="Motoyama A."/>
            <person name="Aizu T."/>
            <person name="Enomoto A."/>
            <person name="Kondo K."/>
            <person name="Tanaka S."/>
            <person name="Hara Y."/>
            <person name="Koshikawa S."/>
            <person name="Sagara H."/>
            <person name="Miura T."/>
            <person name="Yokobori S."/>
            <person name="Miyagawa K."/>
            <person name="Suzuki Y."/>
            <person name="Kubo T."/>
            <person name="Oyama M."/>
            <person name="Kohara Y."/>
            <person name="Fujiyama A."/>
            <person name="Arakawa K."/>
            <person name="Katayama T."/>
            <person name="Toyoda A."/>
            <person name="Kunieda T."/>
        </authorList>
    </citation>
    <scope>NUCLEOTIDE SEQUENCE [LARGE SCALE GENOMIC DNA]</scope>
    <source>
        <strain evidence="1 2">YOKOZUNA-1</strain>
    </source>
</reference>
<keyword evidence="2" id="KW-1185">Reference proteome</keyword>
<comment type="caution">
    <text evidence="1">The sequence shown here is derived from an EMBL/GenBank/DDBJ whole genome shotgun (WGS) entry which is preliminary data.</text>
</comment>
<evidence type="ECO:0000313" key="2">
    <source>
        <dbReference type="Proteomes" id="UP000186922"/>
    </source>
</evidence>
<dbReference type="EMBL" id="BDGG01000001">
    <property type="protein sequence ID" value="GAU89038.1"/>
    <property type="molecule type" value="Genomic_DNA"/>
</dbReference>
<evidence type="ECO:0000313" key="1">
    <source>
        <dbReference type="EMBL" id="GAU89038.1"/>
    </source>
</evidence>
<dbReference type="AlphaFoldDB" id="A0A1D1US98"/>
<organism evidence="1 2">
    <name type="scientific">Ramazzottius varieornatus</name>
    <name type="common">Water bear</name>
    <name type="synonym">Tardigrade</name>
    <dbReference type="NCBI Taxonomy" id="947166"/>
    <lineage>
        <taxon>Eukaryota</taxon>
        <taxon>Metazoa</taxon>
        <taxon>Ecdysozoa</taxon>
        <taxon>Tardigrada</taxon>
        <taxon>Eutardigrada</taxon>
        <taxon>Parachela</taxon>
        <taxon>Hypsibioidea</taxon>
        <taxon>Ramazzottiidae</taxon>
        <taxon>Ramazzottius</taxon>
    </lineage>
</organism>
<proteinExistence type="predicted"/>
<sequence length="77" mass="8827">MARPAYTLLHRCRPRGINVDIVIDVNSLMDASESALLSFLPDDEDESEIHPPVDRTACGLYSYPRSRSLLRRYFLCK</sequence>
<name>A0A1D1US98_RAMVA</name>
<protein>
    <submittedName>
        <fullName evidence="1">Uncharacterized protein</fullName>
    </submittedName>
</protein>